<dbReference type="SUPFAM" id="SSF160240">
    <property type="entry name" value="Cation efflux protein cytoplasmic domain-like"/>
    <property type="match status" value="3"/>
</dbReference>
<evidence type="ECO:0000256" key="5">
    <source>
        <dbReference type="ARBA" id="ARBA00022989"/>
    </source>
</evidence>
<evidence type="ECO:0000259" key="8">
    <source>
        <dbReference type="Pfam" id="PF01545"/>
    </source>
</evidence>
<dbReference type="GO" id="GO:0015093">
    <property type="term" value="F:ferrous iron transmembrane transporter activity"/>
    <property type="evidence" value="ECO:0007669"/>
    <property type="project" value="TreeGrafter"/>
</dbReference>
<dbReference type="Pfam" id="PF16916">
    <property type="entry name" value="ZT_dimer"/>
    <property type="match status" value="3"/>
</dbReference>
<dbReference type="Gene3D" id="1.20.1510.10">
    <property type="entry name" value="Cation efflux protein transmembrane domain"/>
    <property type="match status" value="1"/>
</dbReference>
<dbReference type="InterPro" id="IPR050291">
    <property type="entry name" value="CDF_Transporter"/>
</dbReference>
<dbReference type="GO" id="GO:0015341">
    <property type="term" value="F:zinc efflux antiporter activity"/>
    <property type="evidence" value="ECO:0007669"/>
    <property type="project" value="TreeGrafter"/>
</dbReference>
<evidence type="ECO:0000256" key="6">
    <source>
        <dbReference type="ARBA" id="ARBA00023136"/>
    </source>
</evidence>
<evidence type="ECO:0000313" key="10">
    <source>
        <dbReference type="EMBL" id="CAA9575994.1"/>
    </source>
</evidence>
<dbReference type="Pfam" id="PF01545">
    <property type="entry name" value="Cation_efflux"/>
    <property type="match status" value="1"/>
</dbReference>
<dbReference type="NCBIfam" id="TIGR01297">
    <property type="entry name" value="CDF"/>
    <property type="match status" value="1"/>
</dbReference>
<dbReference type="InterPro" id="IPR027469">
    <property type="entry name" value="Cation_efflux_TMD_sf"/>
</dbReference>
<feature type="domain" description="Cation efflux protein cytoplasmic" evidence="9">
    <location>
        <begin position="335"/>
        <end position="393"/>
    </location>
</feature>
<evidence type="ECO:0000256" key="2">
    <source>
        <dbReference type="ARBA" id="ARBA00008114"/>
    </source>
</evidence>
<keyword evidence="6 7" id="KW-0472">Membrane</keyword>
<dbReference type="InterPro" id="IPR036837">
    <property type="entry name" value="Cation_efflux_CTD_sf"/>
</dbReference>
<accession>A0A6J4VFT7</accession>
<reference evidence="10" key="1">
    <citation type="submission" date="2020-02" db="EMBL/GenBank/DDBJ databases">
        <authorList>
            <person name="Meier V. D."/>
        </authorList>
    </citation>
    <scope>NUCLEOTIDE SEQUENCE</scope>
    <source>
        <strain evidence="10">AVDCRST_MAG88</strain>
    </source>
</reference>
<protein>
    <submittedName>
        <fullName evidence="10">Cobalt-zinc-cadmium resistance protein</fullName>
    </submittedName>
</protein>
<comment type="similarity">
    <text evidence="2">Belongs to the cation diffusion facilitator (CDF) transporter (TC 2.A.4) family.</text>
</comment>
<comment type="subcellular location">
    <subcellularLocation>
        <location evidence="1">Membrane</location>
        <topology evidence="1">Multi-pass membrane protein</topology>
    </subcellularLocation>
</comment>
<proteinExistence type="inferred from homology"/>
<evidence type="ECO:0000256" key="3">
    <source>
        <dbReference type="ARBA" id="ARBA00022448"/>
    </source>
</evidence>
<dbReference type="AlphaFoldDB" id="A0A6J4VFT7"/>
<keyword evidence="4 7" id="KW-0812">Transmembrane</keyword>
<name>A0A6J4VFT7_9BACT</name>
<dbReference type="InterPro" id="IPR002524">
    <property type="entry name" value="Cation_efflux"/>
</dbReference>
<keyword evidence="5 7" id="KW-1133">Transmembrane helix</keyword>
<dbReference type="PANTHER" id="PTHR43840">
    <property type="entry name" value="MITOCHONDRIAL METAL TRANSPORTER 1-RELATED"/>
    <property type="match status" value="1"/>
</dbReference>
<feature type="transmembrane region" description="Helical" evidence="7">
    <location>
        <begin position="29"/>
        <end position="50"/>
    </location>
</feature>
<feature type="domain" description="Cation efflux protein cytoplasmic" evidence="9">
    <location>
        <begin position="410"/>
        <end position="489"/>
    </location>
</feature>
<dbReference type="PANTHER" id="PTHR43840:SF15">
    <property type="entry name" value="MITOCHONDRIAL METAL TRANSPORTER 1-RELATED"/>
    <property type="match status" value="1"/>
</dbReference>
<dbReference type="GO" id="GO:0005886">
    <property type="term" value="C:plasma membrane"/>
    <property type="evidence" value="ECO:0007669"/>
    <property type="project" value="TreeGrafter"/>
</dbReference>
<feature type="domain" description="Cation efflux protein cytoplasmic" evidence="9">
    <location>
        <begin position="239"/>
        <end position="315"/>
    </location>
</feature>
<dbReference type="GO" id="GO:0006882">
    <property type="term" value="P:intracellular zinc ion homeostasis"/>
    <property type="evidence" value="ECO:0007669"/>
    <property type="project" value="TreeGrafter"/>
</dbReference>
<dbReference type="EMBL" id="CADCWM010000683">
    <property type="protein sequence ID" value="CAA9575994.1"/>
    <property type="molecule type" value="Genomic_DNA"/>
</dbReference>
<evidence type="ECO:0000259" key="9">
    <source>
        <dbReference type="Pfam" id="PF16916"/>
    </source>
</evidence>
<organism evidence="10">
    <name type="scientific">uncultured Thermomicrobiales bacterium</name>
    <dbReference type="NCBI Taxonomy" id="1645740"/>
    <lineage>
        <taxon>Bacteria</taxon>
        <taxon>Pseudomonadati</taxon>
        <taxon>Thermomicrobiota</taxon>
        <taxon>Thermomicrobia</taxon>
        <taxon>Thermomicrobiales</taxon>
        <taxon>environmental samples</taxon>
    </lineage>
</organism>
<keyword evidence="3" id="KW-0813">Transport</keyword>
<dbReference type="Gene3D" id="3.30.70.1350">
    <property type="entry name" value="Cation efflux protein, cytoplasmic domain"/>
    <property type="match status" value="3"/>
</dbReference>
<feature type="domain" description="Cation efflux protein transmembrane" evidence="8">
    <location>
        <begin position="31"/>
        <end position="234"/>
    </location>
</feature>
<sequence>MAGQGVSFDSRGTARDVARRAAEREKRGVALTSVAAAAVLTVAKLVVGLLTGSLGILAEAAHSGLDLVAAALTFFAVRLAGQPPDEEHRYGHGKAENLSAFVEAALLLVTAVWVIYEAIERLFVAEVHVEASPWAFLVMGLSIVVDVGRSRALGRVAREHDSQALAADALHFRTDIWSSAVVLVGLGLIKVGEWTGWDAGGWLGRADALAALGVAAIVLGVGGRMLRETADVLLDRAPAERADALVATVADVPGVLETRQLRLRRSGSRAFVDLTVAVARTATFGEAHAISERVEEAVRAATPRGDVDVVVHMEPVAAPDESPGDEVRVLARQNGLRAHAVRLRDVDDRLDADLHVEVDPRLTLSAAHVLTARLERAVRAANPQFGRIETHLEAPETVPEWQSDVTTQRAETVARVRNLADGVAGQGSCHEVRIYRLPADERAFELVLHCWFPGDLAVARVHEQSAEIERRLRHALPDLREVLLHAEPEERAAGGGRMVE</sequence>
<dbReference type="SUPFAM" id="SSF161111">
    <property type="entry name" value="Cation efflux protein transmembrane domain-like"/>
    <property type="match status" value="1"/>
</dbReference>
<dbReference type="InterPro" id="IPR058533">
    <property type="entry name" value="Cation_efflux_TM"/>
</dbReference>
<evidence type="ECO:0000256" key="7">
    <source>
        <dbReference type="SAM" id="Phobius"/>
    </source>
</evidence>
<feature type="transmembrane region" description="Helical" evidence="7">
    <location>
        <begin position="56"/>
        <end position="77"/>
    </location>
</feature>
<gene>
    <name evidence="10" type="ORF">AVDCRST_MAG88-2822</name>
</gene>
<feature type="transmembrane region" description="Helical" evidence="7">
    <location>
        <begin position="98"/>
        <end position="119"/>
    </location>
</feature>
<evidence type="ECO:0000256" key="1">
    <source>
        <dbReference type="ARBA" id="ARBA00004141"/>
    </source>
</evidence>
<dbReference type="InterPro" id="IPR027470">
    <property type="entry name" value="Cation_efflux_CTD"/>
</dbReference>
<dbReference type="GO" id="GO:0015086">
    <property type="term" value="F:cadmium ion transmembrane transporter activity"/>
    <property type="evidence" value="ECO:0007669"/>
    <property type="project" value="TreeGrafter"/>
</dbReference>
<evidence type="ECO:0000256" key="4">
    <source>
        <dbReference type="ARBA" id="ARBA00022692"/>
    </source>
</evidence>